<feature type="non-terminal residue" evidence="2">
    <location>
        <position position="36"/>
    </location>
</feature>
<feature type="compositionally biased region" description="Low complexity" evidence="1">
    <location>
        <begin position="7"/>
        <end position="18"/>
    </location>
</feature>
<protein>
    <submittedName>
        <fullName evidence="2">Uncharacterized protein</fullName>
    </submittedName>
</protein>
<dbReference type="EMBL" id="CADCTW010000126">
    <property type="protein sequence ID" value="CAA9332785.1"/>
    <property type="molecule type" value="Genomic_DNA"/>
</dbReference>
<evidence type="ECO:0000313" key="2">
    <source>
        <dbReference type="EMBL" id="CAA9332785.1"/>
    </source>
</evidence>
<organism evidence="2">
    <name type="scientific">uncultured Gemmatimonadota bacterium</name>
    <dbReference type="NCBI Taxonomy" id="203437"/>
    <lineage>
        <taxon>Bacteria</taxon>
        <taxon>Pseudomonadati</taxon>
        <taxon>Gemmatimonadota</taxon>
        <taxon>environmental samples</taxon>
    </lineage>
</organism>
<sequence>SRSAPCGSLRSLRPSSGRTFTSGPSPMLGTPQRHRD</sequence>
<name>A0A6J4LIK6_9BACT</name>
<accession>A0A6J4LIK6</accession>
<evidence type="ECO:0000256" key="1">
    <source>
        <dbReference type="SAM" id="MobiDB-lite"/>
    </source>
</evidence>
<reference evidence="2" key="1">
    <citation type="submission" date="2020-02" db="EMBL/GenBank/DDBJ databases">
        <authorList>
            <person name="Meier V. D."/>
        </authorList>
    </citation>
    <scope>NUCLEOTIDE SEQUENCE</scope>
    <source>
        <strain evidence="2">AVDCRST_MAG68</strain>
    </source>
</reference>
<gene>
    <name evidence="2" type="ORF">AVDCRST_MAG68-2511</name>
</gene>
<dbReference type="AlphaFoldDB" id="A0A6J4LIK6"/>
<feature type="non-terminal residue" evidence="2">
    <location>
        <position position="1"/>
    </location>
</feature>
<proteinExistence type="predicted"/>
<feature type="region of interest" description="Disordered" evidence="1">
    <location>
        <begin position="1"/>
        <end position="36"/>
    </location>
</feature>